<dbReference type="AlphaFoldDB" id="A0A364Y2N9"/>
<dbReference type="InterPro" id="IPR036034">
    <property type="entry name" value="PDZ_sf"/>
</dbReference>
<name>A0A364Y2N9_9BACT</name>
<keyword evidence="4" id="KW-1185">Reference proteome</keyword>
<feature type="signal peptide" evidence="1">
    <location>
        <begin position="1"/>
        <end position="18"/>
    </location>
</feature>
<keyword evidence="1" id="KW-0732">Signal</keyword>
<evidence type="ECO:0000313" key="3">
    <source>
        <dbReference type="EMBL" id="RAW01173.1"/>
    </source>
</evidence>
<feature type="domain" description="Tail specific protease" evidence="2">
    <location>
        <begin position="536"/>
        <end position="707"/>
    </location>
</feature>
<feature type="chain" id="PRO_5016800641" description="Tail specific protease domain-containing protein" evidence="1">
    <location>
        <begin position="19"/>
        <end position="735"/>
    </location>
</feature>
<evidence type="ECO:0000259" key="2">
    <source>
        <dbReference type="Pfam" id="PF03572"/>
    </source>
</evidence>
<dbReference type="Gene3D" id="2.30.42.10">
    <property type="match status" value="1"/>
</dbReference>
<evidence type="ECO:0000256" key="1">
    <source>
        <dbReference type="SAM" id="SignalP"/>
    </source>
</evidence>
<dbReference type="Proteomes" id="UP000251889">
    <property type="component" value="Unassembled WGS sequence"/>
</dbReference>
<dbReference type="SUPFAM" id="SSF52096">
    <property type="entry name" value="ClpP/crotonase"/>
    <property type="match status" value="1"/>
</dbReference>
<sequence>MKRLSFLLIIIFPSAILAQPTTDYKKLSNACELWGLIKYFHPSKPGNTFDSAFAAQVPAMLNAKTDAEWETILSGWLTSLHDDATRIVGKDAELTEGIMKAEFIQDSVLLVTVSGPTIFNDWNGAVELGRKVIEQSRRARGVIFDFRQPGLMTRYQGYLASVFDYAGLSKHFGTATVLQTRNLYYSGFTPERGGTSGGYSTNYVMKDFTLTGNYSSSDPKTVWIVNEFSELPATALAQQQAGAGFIVSANEKIGDLLSLTNTFKFSDNITVKYRTDEVVGTQLLTADYVYKPNEDPVKKAQAIILGKLAFPKNVATIPTIAPAKPTIYPSEKFPTVGYRLLAAAKIYAVIHNFFPYHQYMDKNWRTVLDESLPAFISAQNAVEYGYAVAKMYVNIQDSHGFQNGNMALTEMRGQAPSPLYADFIEGKVIVSGIRNDSVCKALGISIGDEILKVNGVPTEKLMEKYAQYYSHSTPQAVTKLAVQYCVRGNEGAEGVLTLRNESGKSRDIKITWTEEHNKFSKESFKHQEIELITPDVGYADLSRLRPDQVDSMFEKFKNTKAIIFDMRGYPNGTAWTIAPRLTEKQNVALAIFRRPEVLSPNTIRGEMLSYKSFTEFVQTVPPSSLWKYKGKTVMLINQDAVSQAEHTGLFFEAVNNTTFIGSATVGANGDVTNFQIPGSIFLYFSGQGVWHADGRQLQRLGLQPHVLVRPTIKGIRKGKDEVFDMALAWIKKNVK</sequence>
<dbReference type="SUPFAM" id="SSF50156">
    <property type="entry name" value="PDZ domain-like"/>
    <property type="match status" value="1"/>
</dbReference>
<dbReference type="Pfam" id="PF03572">
    <property type="entry name" value="Peptidase_S41"/>
    <property type="match status" value="1"/>
</dbReference>
<comment type="caution">
    <text evidence="3">The sequence shown here is derived from an EMBL/GenBank/DDBJ whole genome shotgun (WGS) entry which is preliminary data.</text>
</comment>
<protein>
    <recommendedName>
        <fullName evidence="2">Tail specific protease domain-containing protein</fullName>
    </recommendedName>
</protein>
<gene>
    <name evidence="3" type="ORF">DQQ10_09665</name>
</gene>
<dbReference type="GO" id="GO:0006508">
    <property type="term" value="P:proteolysis"/>
    <property type="evidence" value="ECO:0007669"/>
    <property type="project" value="InterPro"/>
</dbReference>
<accession>A0A364Y2N9</accession>
<dbReference type="OrthoDB" id="5379939at2"/>
<dbReference type="RefSeq" id="WP_112746659.1">
    <property type="nucleotide sequence ID" value="NZ_QMFY01000004.1"/>
</dbReference>
<proteinExistence type="predicted"/>
<dbReference type="Gene3D" id="3.90.226.10">
    <property type="entry name" value="2-enoyl-CoA Hydratase, Chain A, domain 1"/>
    <property type="match status" value="1"/>
</dbReference>
<evidence type="ECO:0000313" key="4">
    <source>
        <dbReference type="Proteomes" id="UP000251889"/>
    </source>
</evidence>
<dbReference type="InterPro" id="IPR029045">
    <property type="entry name" value="ClpP/crotonase-like_dom_sf"/>
</dbReference>
<dbReference type="InterPro" id="IPR005151">
    <property type="entry name" value="Tail-specific_protease"/>
</dbReference>
<organism evidence="3 4">
    <name type="scientific">Pseudochryseolinea flava</name>
    <dbReference type="NCBI Taxonomy" id="2059302"/>
    <lineage>
        <taxon>Bacteria</taxon>
        <taxon>Pseudomonadati</taxon>
        <taxon>Bacteroidota</taxon>
        <taxon>Cytophagia</taxon>
        <taxon>Cytophagales</taxon>
        <taxon>Fulvivirgaceae</taxon>
        <taxon>Pseudochryseolinea</taxon>
    </lineage>
</organism>
<dbReference type="EMBL" id="QMFY01000004">
    <property type="protein sequence ID" value="RAW01173.1"/>
    <property type="molecule type" value="Genomic_DNA"/>
</dbReference>
<reference evidence="3 4" key="1">
    <citation type="submission" date="2018-06" db="EMBL/GenBank/DDBJ databases">
        <title>Chryseolinea flavus sp. nov., a member of the phylum Bacteroidetes isolated from soil.</title>
        <authorList>
            <person name="Li Y."/>
            <person name="Wang J."/>
        </authorList>
    </citation>
    <scope>NUCLEOTIDE SEQUENCE [LARGE SCALE GENOMIC DNA]</scope>
    <source>
        <strain evidence="3 4">SDU1-6</strain>
    </source>
</reference>
<dbReference type="GO" id="GO:0008236">
    <property type="term" value="F:serine-type peptidase activity"/>
    <property type="evidence" value="ECO:0007669"/>
    <property type="project" value="InterPro"/>
</dbReference>